<evidence type="ECO:0000256" key="2">
    <source>
        <dbReference type="ARBA" id="ARBA00022980"/>
    </source>
</evidence>
<dbReference type="SUPFAM" id="SSF54843">
    <property type="entry name" value="Ribosomal protein L22"/>
    <property type="match status" value="1"/>
</dbReference>
<gene>
    <name evidence="7" type="ORF">LSH36_3g29035</name>
</gene>
<comment type="caution">
    <text evidence="7">The sequence shown here is derived from an EMBL/GenBank/DDBJ whole genome shotgun (WGS) entry which is preliminary data.</text>
</comment>
<dbReference type="GO" id="GO:0006412">
    <property type="term" value="P:translation"/>
    <property type="evidence" value="ECO:0007669"/>
    <property type="project" value="InterPro"/>
</dbReference>
<dbReference type="Proteomes" id="UP001208570">
    <property type="component" value="Unassembled WGS sequence"/>
</dbReference>
<dbReference type="Gene3D" id="3.90.470.10">
    <property type="entry name" value="Ribosomal protein L22/L17"/>
    <property type="match status" value="1"/>
</dbReference>
<evidence type="ECO:0000313" key="8">
    <source>
        <dbReference type="Proteomes" id="UP001208570"/>
    </source>
</evidence>
<protein>
    <recommendedName>
        <fullName evidence="4">Large ribosomal subunit protein uL22m</fullName>
    </recommendedName>
    <alternativeName>
        <fullName evidence="5">39S ribosomal protein L22, mitochondrial</fullName>
    </alternativeName>
</protein>
<comment type="similarity">
    <text evidence="1 6">Belongs to the universal ribosomal protein uL22 family.</text>
</comment>
<keyword evidence="2 6" id="KW-0689">Ribosomal protein</keyword>
<dbReference type="GO" id="GO:0005762">
    <property type="term" value="C:mitochondrial large ribosomal subunit"/>
    <property type="evidence" value="ECO:0007669"/>
    <property type="project" value="TreeGrafter"/>
</dbReference>
<dbReference type="EMBL" id="JAODUP010000003">
    <property type="protein sequence ID" value="KAK2170429.1"/>
    <property type="molecule type" value="Genomic_DNA"/>
</dbReference>
<evidence type="ECO:0000313" key="7">
    <source>
        <dbReference type="EMBL" id="KAK2170429.1"/>
    </source>
</evidence>
<evidence type="ECO:0000256" key="1">
    <source>
        <dbReference type="ARBA" id="ARBA00009451"/>
    </source>
</evidence>
<dbReference type="GO" id="GO:0003735">
    <property type="term" value="F:structural constituent of ribosome"/>
    <property type="evidence" value="ECO:0007669"/>
    <property type="project" value="InterPro"/>
</dbReference>
<dbReference type="InterPro" id="IPR001063">
    <property type="entry name" value="Ribosomal_uL22"/>
</dbReference>
<accession>A0AAD9KFV6</accession>
<dbReference type="InterPro" id="IPR047867">
    <property type="entry name" value="Ribosomal_uL22_bac/org-type"/>
</dbReference>
<evidence type="ECO:0000256" key="6">
    <source>
        <dbReference type="RuleBase" id="RU004005"/>
    </source>
</evidence>
<proteinExistence type="inferred from homology"/>
<sequence>MSLLSLGVKTFLTIPEIVARSFSGVLSTLGQCQSIHTVSALNGKHNTYPSEPKAWPKYNDIIYPPQKEGEPPRPAEITHYRANVKCSQKKLWYVACMIRGMSIDEALKQLSFYKRKGAEIVKETLLEAQEIAVRDHNVEYKSNLWIADSTIGRARIVRGHRIRARNLPGTIHYRFSHYFVRLREGRPPEHYYPRPMTGNEKMADYLKSLRERRVYHSL</sequence>
<reference evidence="7" key="1">
    <citation type="journal article" date="2023" name="Mol. Biol. Evol.">
        <title>Third-Generation Sequencing Reveals the Adaptive Role of the Epigenome in Three Deep-Sea Polychaetes.</title>
        <authorList>
            <person name="Perez M."/>
            <person name="Aroh O."/>
            <person name="Sun Y."/>
            <person name="Lan Y."/>
            <person name="Juniper S.K."/>
            <person name="Young C.R."/>
            <person name="Angers B."/>
            <person name="Qian P.Y."/>
        </authorList>
    </citation>
    <scope>NUCLEOTIDE SEQUENCE</scope>
    <source>
        <strain evidence="7">P08H-3</strain>
    </source>
</reference>
<keyword evidence="3 6" id="KW-0687">Ribonucleoprotein</keyword>
<dbReference type="PANTHER" id="PTHR13501">
    <property type="entry name" value="CHLOROPLAST 50S RIBOSOMAL PROTEIN L22-RELATED"/>
    <property type="match status" value="1"/>
</dbReference>
<evidence type="ECO:0000256" key="4">
    <source>
        <dbReference type="ARBA" id="ARBA00035286"/>
    </source>
</evidence>
<dbReference type="AlphaFoldDB" id="A0AAD9KFV6"/>
<keyword evidence="8" id="KW-1185">Reference proteome</keyword>
<dbReference type="Pfam" id="PF00237">
    <property type="entry name" value="Ribosomal_L22"/>
    <property type="match status" value="1"/>
</dbReference>
<name>A0AAD9KFV6_9ANNE</name>
<organism evidence="7 8">
    <name type="scientific">Paralvinella palmiformis</name>
    <dbReference type="NCBI Taxonomy" id="53620"/>
    <lineage>
        <taxon>Eukaryota</taxon>
        <taxon>Metazoa</taxon>
        <taxon>Spiralia</taxon>
        <taxon>Lophotrochozoa</taxon>
        <taxon>Annelida</taxon>
        <taxon>Polychaeta</taxon>
        <taxon>Sedentaria</taxon>
        <taxon>Canalipalpata</taxon>
        <taxon>Terebellida</taxon>
        <taxon>Terebelliformia</taxon>
        <taxon>Alvinellidae</taxon>
        <taxon>Paralvinella</taxon>
    </lineage>
</organism>
<dbReference type="PANTHER" id="PTHR13501:SF8">
    <property type="entry name" value="LARGE RIBOSOMAL SUBUNIT PROTEIN UL22M"/>
    <property type="match status" value="1"/>
</dbReference>
<evidence type="ECO:0000256" key="3">
    <source>
        <dbReference type="ARBA" id="ARBA00023274"/>
    </source>
</evidence>
<evidence type="ECO:0000256" key="5">
    <source>
        <dbReference type="ARBA" id="ARBA00035506"/>
    </source>
</evidence>
<dbReference type="InterPro" id="IPR036394">
    <property type="entry name" value="Ribosomal_uL22_sf"/>
</dbReference>